<dbReference type="RefSeq" id="XP_003008834.1">
    <property type="nucleotide sequence ID" value="XM_003008788.1"/>
</dbReference>
<sequence length="284" mass="30675">MTVSSTGAVAWNIHALGPVRSVTSSPGRDLAAVDAMLGLGTIPVVIASTRSEPAPTLIAEARDSVTNECLAGSAKLTPLGRLVRPLRGQAHGHRQDHGCHHNVPRSPYVWRNTNNSSRLVDDAAMSLYILRLFVEPHSPRLVVDATRKWYDSMVPALTIVGGGGLLVNVPNTAAGRLPAVVDKRRASHSERSTRLRHVDPDLADCWVSSQNCVTRGGVVSGAITIIILIVQNRGCSMPEQRGATKFQARNSEAFGAVDRERLRLTISQEMVSKRAAFLVMALRM</sequence>
<reference evidence="2" key="1">
    <citation type="journal article" date="2011" name="PLoS Pathog.">
        <title>Comparative genomics yields insights into niche adaptation of plant vascular wilt pathogens.</title>
        <authorList>
            <person name="Klosterman S.J."/>
            <person name="Subbarao K.V."/>
            <person name="Kang S."/>
            <person name="Veronese P."/>
            <person name="Gold S.E."/>
            <person name="Thomma B.P.H.J."/>
            <person name="Chen Z."/>
            <person name="Henrissat B."/>
            <person name="Lee Y.-H."/>
            <person name="Park J."/>
            <person name="Garcia-Pedrajas M.D."/>
            <person name="Barbara D.J."/>
            <person name="Anchieta A."/>
            <person name="de Jonge R."/>
            <person name="Santhanam P."/>
            <person name="Maruthachalam K."/>
            <person name="Atallah Z."/>
            <person name="Amyotte S.G."/>
            <person name="Paz Z."/>
            <person name="Inderbitzin P."/>
            <person name="Hayes R.J."/>
            <person name="Heiman D.I."/>
            <person name="Young S."/>
            <person name="Zeng Q."/>
            <person name="Engels R."/>
            <person name="Galagan J."/>
            <person name="Cuomo C.A."/>
            <person name="Dobinson K.F."/>
            <person name="Ma L.-J."/>
        </authorList>
    </citation>
    <scope>NUCLEOTIDE SEQUENCE [LARGE SCALE GENOMIC DNA]</scope>
    <source>
        <strain evidence="2">VaMs.102 / ATCC MYA-4576 / FGSC 10136</strain>
    </source>
</reference>
<accession>C9S696</accession>
<dbReference type="eggNOG" id="ENOG502T5X5">
    <property type="taxonomic scope" value="Eukaryota"/>
</dbReference>
<dbReference type="EMBL" id="DS985214">
    <property type="protein sequence ID" value="EEY14408.1"/>
    <property type="molecule type" value="Genomic_DNA"/>
</dbReference>
<dbReference type="Proteomes" id="UP000008698">
    <property type="component" value="Unassembled WGS sequence"/>
</dbReference>
<organism evidence="2">
    <name type="scientific">Verticillium alfalfae (strain VaMs.102 / ATCC MYA-4576 / FGSC 10136)</name>
    <name type="common">Verticillium wilt of alfalfa</name>
    <name type="synonym">Verticillium albo-atrum</name>
    <dbReference type="NCBI Taxonomy" id="526221"/>
    <lineage>
        <taxon>Eukaryota</taxon>
        <taxon>Fungi</taxon>
        <taxon>Dikarya</taxon>
        <taxon>Ascomycota</taxon>
        <taxon>Pezizomycotina</taxon>
        <taxon>Sordariomycetes</taxon>
        <taxon>Hypocreomycetidae</taxon>
        <taxon>Glomerellales</taxon>
        <taxon>Plectosphaerellaceae</taxon>
        <taxon>Verticillium</taxon>
    </lineage>
</organism>
<evidence type="ECO:0000313" key="1">
    <source>
        <dbReference type="EMBL" id="EEY14408.1"/>
    </source>
</evidence>
<name>C9S696_VERA1</name>
<gene>
    <name evidence="1" type="ORF">VDBG_00516</name>
</gene>
<evidence type="ECO:0000313" key="2">
    <source>
        <dbReference type="Proteomes" id="UP000008698"/>
    </source>
</evidence>
<dbReference type="HOGENOM" id="CLU_980705_0_0_1"/>
<dbReference type="AlphaFoldDB" id="C9S696"/>
<protein>
    <submittedName>
        <fullName evidence="1">Predicted protein</fullName>
    </submittedName>
</protein>
<proteinExistence type="predicted"/>
<keyword evidence="2" id="KW-1185">Reference proteome</keyword>
<dbReference type="GeneID" id="9529189"/>
<dbReference type="KEGG" id="val:VDBG_00516"/>